<gene>
    <name evidence="2" type="ORF">M421DRAFT_55657</name>
</gene>
<evidence type="ECO:0000313" key="2">
    <source>
        <dbReference type="EMBL" id="KAF1931698.1"/>
    </source>
</evidence>
<feature type="region of interest" description="Disordered" evidence="1">
    <location>
        <begin position="1"/>
        <end position="123"/>
    </location>
</feature>
<evidence type="ECO:0000313" key="3">
    <source>
        <dbReference type="Proteomes" id="UP000800082"/>
    </source>
</evidence>
<feature type="compositionally biased region" description="Basic residues" evidence="1">
    <location>
        <begin position="280"/>
        <end position="291"/>
    </location>
</feature>
<dbReference type="RefSeq" id="XP_033451946.1">
    <property type="nucleotide sequence ID" value="XM_033595325.1"/>
</dbReference>
<feature type="compositionally biased region" description="Low complexity" evidence="1">
    <location>
        <begin position="65"/>
        <end position="76"/>
    </location>
</feature>
<dbReference type="GeneID" id="54352992"/>
<protein>
    <submittedName>
        <fullName evidence="2">Uncharacterized protein</fullName>
    </submittedName>
</protein>
<name>A0A6A5RXE9_9PLEO</name>
<sequence length="291" mass="32829">MNRIDSGVMGSSPQKISKEQTSSLYRSNTASHRRRTAKAVSDSVGVSNLANMSTHRSASEKRTRPSNYRSASSSENSTRRSRSKGRGHDSKLSSRRTSCTIVDPSRPARHYRVKSSHAVSPSSQEVDDVLALHFRSCSLFSNPSYQANSALPSPTLSTHEHLGFPNAAPRFSMDEMVMVEEHVSLQEIESARAPIPATTTHWTSSSTRKRDYERIDRQNTGLRGLVRRVVPRCVSGPTEKFYEKDQSEAGSVRRYRLDVIESHINEKEMTRLQTQNSRSQRPKLKSRWTCF</sequence>
<evidence type="ECO:0000256" key="1">
    <source>
        <dbReference type="SAM" id="MobiDB-lite"/>
    </source>
</evidence>
<dbReference type="AlphaFoldDB" id="A0A6A5RXE9"/>
<accession>A0A6A5RXE9</accession>
<dbReference type="Proteomes" id="UP000800082">
    <property type="component" value="Unassembled WGS sequence"/>
</dbReference>
<reference evidence="2" key="1">
    <citation type="journal article" date="2020" name="Stud. Mycol.">
        <title>101 Dothideomycetes genomes: a test case for predicting lifestyles and emergence of pathogens.</title>
        <authorList>
            <person name="Haridas S."/>
            <person name="Albert R."/>
            <person name="Binder M."/>
            <person name="Bloem J."/>
            <person name="Labutti K."/>
            <person name="Salamov A."/>
            <person name="Andreopoulos B."/>
            <person name="Baker S."/>
            <person name="Barry K."/>
            <person name="Bills G."/>
            <person name="Bluhm B."/>
            <person name="Cannon C."/>
            <person name="Castanera R."/>
            <person name="Culley D."/>
            <person name="Daum C."/>
            <person name="Ezra D."/>
            <person name="Gonzalez J."/>
            <person name="Henrissat B."/>
            <person name="Kuo A."/>
            <person name="Liang C."/>
            <person name="Lipzen A."/>
            <person name="Lutzoni F."/>
            <person name="Magnuson J."/>
            <person name="Mondo S."/>
            <person name="Nolan M."/>
            <person name="Ohm R."/>
            <person name="Pangilinan J."/>
            <person name="Park H.-J."/>
            <person name="Ramirez L."/>
            <person name="Alfaro M."/>
            <person name="Sun H."/>
            <person name="Tritt A."/>
            <person name="Yoshinaga Y."/>
            <person name="Zwiers L.-H."/>
            <person name="Turgeon B."/>
            <person name="Goodwin S."/>
            <person name="Spatafora J."/>
            <person name="Crous P."/>
            <person name="Grigoriev I."/>
        </authorList>
    </citation>
    <scope>NUCLEOTIDE SEQUENCE</scope>
    <source>
        <strain evidence="2">CBS 183.55</strain>
    </source>
</reference>
<feature type="compositionally biased region" description="Polar residues" evidence="1">
    <location>
        <begin position="9"/>
        <end position="30"/>
    </location>
</feature>
<feature type="region of interest" description="Disordered" evidence="1">
    <location>
        <begin position="271"/>
        <end position="291"/>
    </location>
</feature>
<dbReference type="OrthoDB" id="5366332at2759"/>
<dbReference type="EMBL" id="ML978960">
    <property type="protein sequence ID" value="KAF1931698.1"/>
    <property type="molecule type" value="Genomic_DNA"/>
</dbReference>
<keyword evidence="3" id="KW-1185">Reference proteome</keyword>
<proteinExistence type="predicted"/>
<organism evidence="2 3">
    <name type="scientific">Didymella exigua CBS 183.55</name>
    <dbReference type="NCBI Taxonomy" id="1150837"/>
    <lineage>
        <taxon>Eukaryota</taxon>
        <taxon>Fungi</taxon>
        <taxon>Dikarya</taxon>
        <taxon>Ascomycota</taxon>
        <taxon>Pezizomycotina</taxon>
        <taxon>Dothideomycetes</taxon>
        <taxon>Pleosporomycetidae</taxon>
        <taxon>Pleosporales</taxon>
        <taxon>Pleosporineae</taxon>
        <taxon>Didymellaceae</taxon>
        <taxon>Didymella</taxon>
    </lineage>
</organism>
<feature type="compositionally biased region" description="Polar residues" evidence="1">
    <location>
        <begin position="44"/>
        <end position="56"/>
    </location>
</feature>